<dbReference type="Gene3D" id="3.30.230.130">
    <property type="entry name" value="Cullin, Chain C, Domain 2"/>
    <property type="match status" value="1"/>
</dbReference>
<dbReference type="GO" id="GO:0031461">
    <property type="term" value="C:cullin-RING ubiquitin ligase complex"/>
    <property type="evidence" value="ECO:0000318"/>
    <property type="project" value="GO_Central"/>
</dbReference>
<dbReference type="EMBL" id="CM007655">
    <property type="protein sequence ID" value="ONI06475.1"/>
    <property type="molecule type" value="Genomic_DNA"/>
</dbReference>
<dbReference type="SMART" id="SM00182">
    <property type="entry name" value="CULLIN"/>
    <property type="match status" value="1"/>
</dbReference>
<dbReference type="Gramene" id="ONI06475">
    <property type="protein sequence ID" value="ONI06475"/>
    <property type="gene ID" value="PRUPE_5G063000"/>
</dbReference>
<dbReference type="Gene3D" id="1.20.1310.10">
    <property type="entry name" value="Cullin Repeats"/>
    <property type="match status" value="3"/>
</dbReference>
<organism evidence="7 8">
    <name type="scientific">Prunus persica</name>
    <name type="common">Peach</name>
    <name type="synonym">Amygdalus persica</name>
    <dbReference type="NCBI Taxonomy" id="3760"/>
    <lineage>
        <taxon>Eukaryota</taxon>
        <taxon>Viridiplantae</taxon>
        <taxon>Streptophyta</taxon>
        <taxon>Embryophyta</taxon>
        <taxon>Tracheophyta</taxon>
        <taxon>Spermatophyta</taxon>
        <taxon>Magnoliopsida</taxon>
        <taxon>eudicotyledons</taxon>
        <taxon>Gunneridae</taxon>
        <taxon>Pentapetalae</taxon>
        <taxon>rosids</taxon>
        <taxon>fabids</taxon>
        <taxon>Rosales</taxon>
        <taxon>Rosaceae</taxon>
        <taxon>Amygdaloideae</taxon>
        <taxon>Amygdaleae</taxon>
        <taxon>Prunus</taxon>
    </lineage>
</organism>
<evidence type="ECO:0000256" key="5">
    <source>
        <dbReference type="RuleBase" id="RU003829"/>
    </source>
</evidence>
<evidence type="ECO:0000256" key="1">
    <source>
        <dbReference type="ARBA" id="ARBA00006019"/>
    </source>
</evidence>
<dbReference type="InterPro" id="IPR019559">
    <property type="entry name" value="Cullin_neddylation_domain"/>
</dbReference>
<dbReference type="GO" id="GO:0016567">
    <property type="term" value="P:protein ubiquitination"/>
    <property type="evidence" value="ECO:0000318"/>
    <property type="project" value="GO_Central"/>
</dbReference>
<dbReference type="eggNOG" id="KOG2166">
    <property type="taxonomic scope" value="Eukaryota"/>
</dbReference>
<comment type="similarity">
    <text evidence="1 4 5">Belongs to the cullin family.</text>
</comment>
<dbReference type="SUPFAM" id="SSF46785">
    <property type="entry name" value="Winged helix' DNA-binding domain"/>
    <property type="match status" value="1"/>
</dbReference>
<gene>
    <name evidence="7" type="ORF">PRUPE_5G063000</name>
</gene>
<dbReference type="Pfam" id="PF00888">
    <property type="entry name" value="Cullin"/>
    <property type="match status" value="1"/>
</dbReference>
<keyword evidence="8" id="KW-1185">Reference proteome</keyword>
<dbReference type="PROSITE" id="PS50069">
    <property type="entry name" value="CULLIN_2"/>
    <property type="match status" value="1"/>
</dbReference>
<dbReference type="SMART" id="SM00884">
    <property type="entry name" value="Cullin_Nedd8"/>
    <property type="match status" value="1"/>
</dbReference>
<dbReference type="InterPro" id="IPR016158">
    <property type="entry name" value="Cullin_homology"/>
</dbReference>
<dbReference type="PANTHER" id="PTHR11932">
    <property type="entry name" value="CULLIN"/>
    <property type="match status" value="1"/>
</dbReference>
<accession>A0A251P7Z0</accession>
<dbReference type="STRING" id="3760.A0A251P7Z0"/>
<dbReference type="InterPro" id="IPR045093">
    <property type="entry name" value="Cullin"/>
</dbReference>
<dbReference type="SUPFAM" id="SSF74788">
    <property type="entry name" value="Cullin repeat-like"/>
    <property type="match status" value="1"/>
</dbReference>
<protein>
    <recommendedName>
        <fullName evidence="6">Cullin family profile domain-containing protein</fullName>
    </recommendedName>
</protein>
<dbReference type="FunFam" id="1.10.10.10:FF:000014">
    <property type="entry name" value="Cullin 1"/>
    <property type="match status" value="1"/>
</dbReference>
<dbReference type="InterPro" id="IPR016159">
    <property type="entry name" value="Cullin_repeat-like_dom_sf"/>
</dbReference>
<reference evidence="7 8" key="1">
    <citation type="journal article" date="2013" name="Nat. Genet.">
        <title>The high-quality draft genome of peach (Prunus persica) identifies unique patterns of genetic diversity, domestication and genome evolution.</title>
        <authorList>
            <consortium name="International Peach Genome Initiative"/>
            <person name="Verde I."/>
            <person name="Abbott A.G."/>
            <person name="Scalabrin S."/>
            <person name="Jung S."/>
            <person name="Shu S."/>
            <person name="Marroni F."/>
            <person name="Zhebentyayeva T."/>
            <person name="Dettori M.T."/>
            <person name="Grimwood J."/>
            <person name="Cattonaro F."/>
            <person name="Zuccolo A."/>
            <person name="Rossini L."/>
            <person name="Jenkins J."/>
            <person name="Vendramin E."/>
            <person name="Meisel L.A."/>
            <person name="Decroocq V."/>
            <person name="Sosinski B."/>
            <person name="Prochnik S."/>
            <person name="Mitros T."/>
            <person name="Policriti A."/>
            <person name="Cipriani G."/>
            <person name="Dondini L."/>
            <person name="Ficklin S."/>
            <person name="Goodstein D.M."/>
            <person name="Xuan P."/>
            <person name="Del Fabbro C."/>
            <person name="Aramini V."/>
            <person name="Copetti D."/>
            <person name="Gonzalez S."/>
            <person name="Horner D.S."/>
            <person name="Falchi R."/>
            <person name="Lucas S."/>
            <person name="Mica E."/>
            <person name="Maldonado J."/>
            <person name="Lazzari B."/>
            <person name="Bielenberg D."/>
            <person name="Pirona R."/>
            <person name="Miculan M."/>
            <person name="Barakat A."/>
            <person name="Testolin R."/>
            <person name="Stella A."/>
            <person name="Tartarini S."/>
            <person name="Tonutti P."/>
            <person name="Arus P."/>
            <person name="Orellana A."/>
            <person name="Wells C."/>
            <person name="Main D."/>
            <person name="Vizzotto G."/>
            <person name="Silva H."/>
            <person name="Salamini F."/>
            <person name="Schmutz J."/>
            <person name="Morgante M."/>
            <person name="Rokhsar D.S."/>
        </authorList>
    </citation>
    <scope>NUCLEOTIDE SEQUENCE [LARGE SCALE GENOMIC DNA]</scope>
    <source>
        <strain evidence="8">cv. Nemared</strain>
    </source>
</reference>
<keyword evidence="2" id="KW-1017">Isopeptide bond</keyword>
<dbReference type="FunFam" id="1.20.1310.10:FF:000001">
    <property type="entry name" value="Cullin 3"/>
    <property type="match status" value="1"/>
</dbReference>
<dbReference type="Proteomes" id="UP000006882">
    <property type="component" value="Chromosome G5"/>
</dbReference>
<dbReference type="InterPro" id="IPR036388">
    <property type="entry name" value="WH-like_DNA-bd_sf"/>
</dbReference>
<evidence type="ECO:0000259" key="6">
    <source>
        <dbReference type="PROSITE" id="PS50069"/>
    </source>
</evidence>
<proteinExistence type="inferred from homology"/>
<name>A0A251P7Z0_PRUPE</name>
<dbReference type="Pfam" id="PF10557">
    <property type="entry name" value="Cullin_Nedd8"/>
    <property type="match status" value="1"/>
</dbReference>
<evidence type="ECO:0000256" key="2">
    <source>
        <dbReference type="ARBA" id="ARBA00022499"/>
    </source>
</evidence>
<dbReference type="Gene3D" id="1.10.10.10">
    <property type="entry name" value="Winged helix-like DNA-binding domain superfamily/Winged helix DNA-binding domain"/>
    <property type="match status" value="1"/>
</dbReference>
<dbReference type="InterPro" id="IPR059120">
    <property type="entry name" value="Cullin-like_AB"/>
</dbReference>
<dbReference type="SUPFAM" id="SSF75632">
    <property type="entry name" value="Cullin homology domain"/>
    <property type="match status" value="1"/>
</dbReference>
<evidence type="ECO:0000256" key="3">
    <source>
        <dbReference type="ARBA" id="ARBA00022843"/>
    </source>
</evidence>
<dbReference type="GO" id="GO:0031625">
    <property type="term" value="F:ubiquitin protein ligase binding"/>
    <property type="evidence" value="ECO:0000318"/>
    <property type="project" value="GO_Central"/>
</dbReference>
<evidence type="ECO:0000256" key="4">
    <source>
        <dbReference type="PROSITE-ProRule" id="PRU00330"/>
    </source>
</evidence>
<dbReference type="InterPro" id="IPR036390">
    <property type="entry name" value="WH_DNA-bd_sf"/>
</dbReference>
<keyword evidence="3" id="KW-0832">Ubl conjugation</keyword>
<dbReference type="Pfam" id="PF26557">
    <property type="entry name" value="Cullin_AB"/>
    <property type="match status" value="1"/>
</dbReference>
<sequence length="695" mass="81581">MRHSFIEWDEGWNFIQRRMNKLNRVIEGLSETPFDAEDFMMLYTTIYNMCTQPPPHDYCQQLYDKYKETIEQHITLKRLPSLTEKHEEFMLQEFVKSWERHKVRVRRMSHCFFFLARHFIPSRSLTNLEEVGLNCFRELNLRARVAAFSLIDREREGERIDRGLLKNVMGIIVEIGTEKMDAYKEDIEAHLLKSSGEYYSRKALSWIAEESYMDYMVKAELCLRRERNIVSHYLHSSSEKKLVEKVEHELFEPLANAFKQKVSLEVKALVQQAKDDASSNQDFNGAYGMQEHVLVRNLLELHTKYLAFFSDCLIKNYIFHRALRDSFDLFWNGPVAGSLGAELLAAFCDTLLKNDGNEKLSDEAAEDTLEKVAKLVSYMSSKDLFIEFYKKRLIPRLLFDRSSNLEREKSFVTNLKQKLGGTFLTSRIDKMVEDMTWTQDNKTSFLEYLHSNPNVNPGLDFTVTVLTTGLWPSYKPFNLNLPAEMKTCVEAFEGFYETKTKCRKLNWINSLGTCYINSNFESKTIELVVSSCQAALLLLFSDADRLSYSEIFTQLNLDHDDLVQTLYSLSYGKYKILLKEPNTKNISPNDSFEFNSKFTGRMKRIKIPHLPLYETKEVIKEVEKDRRYAIDAAITRIMKKQKVLDLQQLFVECVEKLGHIFKPDIKTLKQRIENLIDRDYLERDKENHNIFKYLV</sequence>
<evidence type="ECO:0000313" key="7">
    <source>
        <dbReference type="EMBL" id="ONI06475.1"/>
    </source>
</evidence>
<dbReference type="InterPro" id="IPR001373">
    <property type="entry name" value="Cullin_N"/>
</dbReference>
<dbReference type="GO" id="GO:0006511">
    <property type="term" value="P:ubiquitin-dependent protein catabolic process"/>
    <property type="evidence" value="ECO:0007669"/>
    <property type="project" value="InterPro"/>
</dbReference>
<dbReference type="InterPro" id="IPR036317">
    <property type="entry name" value="Cullin_homology_sf"/>
</dbReference>
<dbReference type="AlphaFoldDB" id="A0A251P7Z0"/>
<feature type="domain" description="Cullin family profile" evidence="6">
    <location>
        <begin position="339"/>
        <end position="570"/>
    </location>
</feature>
<evidence type="ECO:0000313" key="8">
    <source>
        <dbReference type="Proteomes" id="UP000006882"/>
    </source>
</evidence>